<evidence type="ECO:0000313" key="4">
    <source>
        <dbReference type="Proteomes" id="UP000198373"/>
    </source>
</evidence>
<gene>
    <name evidence="3" type="ORF">SAMN06893096_10422</name>
</gene>
<evidence type="ECO:0000256" key="1">
    <source>
        <dbReference type="SAM" id="MobiDB-lite"/>
    </source>
</evidence>
<dbReference type="InterPro" id="IPR003870">
    <property type="entry name" value="DUF222"/>
</dbReference>
<feature type="compositionally biased region" description="Polar residues" evidence="1">
    <location>
        <begin position="200"/>
        <end position="211"/>
    </location>
</feature>
<keyword evidence="4" id="KW-1185">Reference proteome</keyword>
<proteinExistence type="predicted"/>
<accession>A0A239ECE1</accession>
<sequence length="259" mass="26083">MGRRQRVTTPAQLSAKARVVVARRDAAAHARRLATALRGRGVFLRPERAAGMAALTVVCTMPEARALHAALLACADALADDPDGPPRTRGGTAVDALLDLVLRPGETDLPPVRVLLTVVASVATLLGGDAPGEVDGEPVPAEMVRRLARAFAGLDPVAADPDSAHPPGADTPGADTPSSDTAGAGTAGPDTPSADIPSVGTDSVGTDSADTGDSPDAPVVGGPGRWSDRPGGGPAGCRGLRPVAGRAGPRGVRRRADRR</sequence>
<dbReference type="EMBL" id="FZOO01000004">
    <property type="protein sequence ID" value="SNS41614.1"/>
    <property type="molecule type" value="Genomic_DNA"/>
</dbReference>
<organism evidence="3 4">
    <name type="scientific">Geodermatophilus pulveris</name>
    <dbReference type="NCBI Taxonomy" id="1564159"/>
    <lineage>
        <taxon>Bacteria</taxon>
        <taxon>Bacillati</taxon>
        <taxon>Actinomycetota</taxon>
        <taxon>Actinomycetes</taxon>
        <taxon>Geodermatophilales</taxon>
        <taxon>Geodermatophilaceae</taxon>
        <taxon>Geodermatophilus</taxon>
    </lineage>
</organism>
<reference evidence="4" key="1">
    <citation type="submission" date="2017-06" db="EMBL/GenBank/DDBJ databases">
        <authorList>
            <person name="Varghese N."/>
            <person name="Submissions S."/>
        </authorList>
    </citation>
    <scope>NUCLEOTIDE SEQUENCE [LARGE SCALE GENOMIC DNA]</scope>
    <source>
        <strain evidence="4">DSM 46839</strain>
    </source>
</reference>
<dbReference type="OrthoDB" id="5188087at2"/>
<protein>
    <recommendedName>
        <fullName evidence="2">DUF222 domain-containing protein</fullName>
    </recommendedName>
</protein>
<evidence type="ECO:0000313" key="3">
    <source>
        <dbReference type="EMBL" id="SNS41614.1"/>
    </source>
</evidence>
<feature type="compositionally biased region" description="Low complexity" evidence="1">
    <location>
        <begin position="238"/>
        <end position="250"/>
    </location>
</feature>
<name>A0A239ECE1_9ACTN</name>
<dbReference type="Pfam" id="PF02720">
    <property type="entry name" value="DUF222"/>
    <property type="match status" value="1"/>
</dbReference>
<dbReference type="Proteomes" id="UP000198373">
    <property type="component" value="Unassembled WGS sequence"/>
</dbReference>
<evidence type="ECO:0000259" key="2">
    <source>
        <dbReference type="Pfam" id="PF02720"/>
    </source>
</evidence>
<dbReference type="AlphaFoldDB" id="A0A239ECE1"/>
<dbReference type="RefSeq" id="WP_089305331.1">
    <property type="nucleotide sequence ID" value="NZ_FZOO01000004.1"/>
</dbReference>
<feature type="region of interest" description="Disordered" evidence="1">
    <location>
        <begin position="156"/>
        <end position="259"/>
    </location>
</feature>
<feature type="domain" description="DUF222" evidence="2">
    <location>
        <begin position="8"/>
        <end position="150"/>
    </location>
</feature>